<feature type="domain" description="F-box/LRR-repeat protein 15/At3g58940/PEG3-like LRR" evidence="2">
    <location>
        <begin position="92"/>
        <end position="309"/>
    </location>
</feature>
<reference evidence="3 4" key="1">
    <citation type="submission" date="2016-09" db="EMBL/GenBank/DDBJ databases">
        <title>The draft genome of Dichanthelium oligosanthes: A C3 panicoid grass species.</title>
        <authorList>
            <person name="Studer A.J."/>
            <person name="Schnable J.C."/>
            <person name="Brutnell T.P."/>
        </authorList>
    </citation>
    <scope>NUCLEOTIDE SEQUENCE [LARGE SCALE GENOMIC DNA]</scope>
    <source>
        <strain evidence="4">cv. Kellogg 1175</strain>
        <tissue evidence="3">Leaf</tissue>
    </source>
</reference>
<dbReference type="EMBL" id="LWDX02052838">
    <property type="protein sequence ID" value="OEL19688.1"/>
    <property type="molecule type" value="Genomic_DNA"/>
</dbReference>
<accession>A0A1E5V3L1</accession>
<evidence type="ECO:0000259" key="2">
    <source>
        <dbReference type="Pfam" id="PF24758"/>
    </source>
</evidence>
<comment type="caution">
    <text evidence="3">The sequence shown here is derived from an EMBL/GenBank/DDBJ whole genome shotgun (WGS) entry which is preliminary data.</text>
</comment>
<proteinExistence type="predicted"/>
<feature type="domain" description="FBD" evidence="1">
    <location>
        <begin position="329"/>
        <end position="372"/>
    </location>
</feature>
<dbReference type="InterPro" id="IPR055302">
    <property type="entry name" value="F-box_dom-containing"/>
</dbReference>
<organism evidence="3 4">
    <name type="scientific">Dichanthelium oligosanthes</name>
    <dbReference type="NCBI Taxonomy" id="888268"/>
    <lineage>
        <taxon>Eukaryota</taxon>
        <taxon>Viridiplantae</taxon>
        <taxon>Streptophyta</taxon>
        <taxon>Embryophyta</taxon>
        <taxon>Tracheophyta</taxon>
        <taxon>Spermatophyta</taxon>
        <taxon>Magnoliopsida</taxon>
        <taxon>Liliopsida</taxon>
        <taxon>Poales</taxon>
        <taxon>Poaceae</taxon>
        <taxon>PACMAD clade</taxon>
        <taxon>Panicoideae</taxon>
        <taxon>Panicodae</taxon>
        <taxon>Paniceae</taxon>
        <taxon>Dichantheliinae</taxon>
        <taxon>Dichanthelium</taxon>
    </lineage>
</organism>
<evidence type="ECO:0000313" key="4">
    <source>
        <dbReference type="Proteomes" id="UP000095767"/>
    </source>
</evidence>
<dbReference type="OrthoDB" id="656531at2759"/>
<dbReference type="Proteomes" id="UP000095767">
    <property type="component" value="Unassembled WGS sequence"/>
</dbReference>
<evidence type="ECO:0000313" key="3">
    <source>
        <dbReference type="EMBL" id="OEL19688.1"/>
    </source>
</evidence>
<name>A0A1E5V3L1_9POAL</name>
<keyword evidence="4" id="KW-1185">Reference proteome</keyword>
<dbReference type="STRING" id="888268.A0A1E5V3L1"/>
<dbReference type="SUPFAM" id="SSF52047">
    <property type="entry name" value="RNI-like"/>
    <property type="match status" value="1"/>
</dbReference>
<gene>
    <name evidence="3" type="ORF">BAE44_0019294</name>
</gene>
<dbReference type="PANTHER" id="PTHR32141">
    <property type="match status" value="1"/>
</dbReference>
<dbReference type="PANTHER" id="PTHR32141:SF141">
    <property type="entry name" value="FBD DOMAIN-CONTAINING PROTEIN"/>
    <property type="match status" value="1"/>
</dbReference>
<dbReference type="InterPro" id="IPR006566">
    <property type="entry name" value="FBD"/>
</dbReference>
<sequence>MDFARQCAMRCLPARTVTRAGTLSAALLRIVASRLPIKGAGRLIALSPRWRRVWRSVPLVLDDTDLVIAGVHEVVPAVDHLVTAHPGPFRSELFFINPPPPISMPLPADILRCTELRRLYLGFWEFPDTRCLPGGVGIFPHLREFVFLNTHIEDRDLDHMLASSPALETLALVLSYGLPQHVRLRGQNLQCVLFWLSMANELAVVDTPRLERLLMWLTTTLCAFDESDSDDKPSMRVRIASAPELKVLGYLDTRVHQLQIGNTVIKASPSFMIPSVKILALKADFSVFTEVRKLSSFLRCFPNVETLHVEFAMTDRPTGKHYGEFLSKLSPIECLRSHTKKVVLHEFRGDLSEVVFLQHLTQRVKQLQKLTIVLSKDILLSVDDMKVVLRELARSPWASKPCTVLLVGPKHAWNFHRSSDLSTDDPFDSEHGQEFFCFTKEGESDSLETSVKCMSAS</sequence>
<protein>
    <submittedName>
        <fullName evidence="3">Uncharacterized protein</fullName>
    </submittedName>
</protein>
<dbReference type="Pfam" id="PF24758">
    <property type="entry name" value="LRR_At5g56370"/>
    <property type="match status" value="1"/>
</dbReference>
<evidence type="ECO:0000259" key="1">
    <source>
        <dbReference type="Pfam" id="PF08387"/>
    </source>
</evidence>
<dbReference type="InterPro" id="IPR055411">
    <property type="entry name" value="LRR_FXL15/At3g58940/PEG3-like"/>
</dbReference>
<dbReference type="AlphaFoldDB" id="A0A1E5V3L1"/>
<dbReference type="Pfam" id="PF08387">
    <property type="entry name" value="FBD"/>
    <property type="match status" value="1"/>
</dbReference>